<dbReference type="EMBL" id="AM085146">
    <property type="protein sequence ID" value="CAJ30080.1"/>
    <property type="molecule type" value="Genomic_DNA"/>
</dbReference>
<gene>
    <name evidence="1" type="ORF">mgI437</name>
    <name evidence="2" type="ORF">MGR_4056</name>
</gene>
<sequence>MVRTIMERLQNFTPYGCKPRGSRKIRSSSIRRSASSIWRATSPREASCRIDLPRKCGGGSVSQTWALASSPNTCWAKTVNRRIRADKWSPTTDVGSLAEELSPVSKMRILSMISARFASCSRAIS</sequence>
<protein>
    <submittedName>
        <fullName evidence="1">Uncharacterized protein</fullName>
    </submittedName>
</protein>
<dbReference type="EMBL" id="CU459003">
    <property type="protein sequence ID" value="CAM77988.1"/>
    <property type="molecule type" value="Genomic_DNA"/>
</dbReference>
<evidence type="ECO:0000313" key="2">
    <source>
        <dbReference type="EMBL" id="CAM77988.1"/>
    </source>
</evidence>
<accession>Q3BKE7</accession>
<reference evidence="1" key="1">
    <citation type="journal article" date="2005" name="J. Bacteriol.">
        <title>A hypervariable 130-kilobase genomic region of Magnetospirillum gryphiswaldense comprises a magnetosome island which undergoes frequent rearrangements during stationary growth.</title>
        <authorList>
            <person name="Ullrich S."/>
            <person name="Kube M."/>
            <person name="Schuebbe S."/>
            <person name="Reinhardt R."/>
            <person name="Schueler D."/>
        </authorList>
    </citation>
    <scope>NUCLEOTIDE SEQUENCE</scope>
    <source>
        <strain evidence="1">MSR-1</strain>
    </source>
</reference>
<name>Q3BKE7_9PROT</name>
<proteinExistence type="predicted"/>
<evidence type="ECO:0000313" key="1">
    <source>
        <dbReference type="EMBL" id="CAJ30080.1"/>
    </source>
</evidence>
<reference evidence="2" key="2">
    <citation type="journal article" date="2007" name="J. Bacteriol.">
        <title>Comparative genome analysis of four magnetotactic bacteria reveals a complex set of group-specific genes implicated in magnetosome biomineralization and function.</title>
        <authorList>
            <person name="Richter M."/>
            <person name="Kube M."/>
            <person name="Bazylinski D.A."/>
            <person name="Lombardot T."/>
            <person name="Gloeckner F.O."/>
            <person name="Reinhardt R."/>
            <person name="Schueler D."/>
        </authorList>
    </citation>
    <scope>NUCLEOTIDE SEQUENCE</scope>
    <source>
        <strain evidence="2">MSR-1</strain>
    </source>
</reference>
<dbReference type="AlphaFoldDB" id="Q3BKE7"/>
<organism evidence="1">
    <name type="scientific">Magnetospirillum gryphiswaldense</name>
    <dbReference type="NCBI Taxonomy" id="55518"/>
    <lineage>
        <taxon>Bacteria</taxon>
        <taxon>Pseudomonadati</taxon>
        <taxon>Pseudomonadota</taxon>
        <taxon>Alphaproteobacteria</taxon>
        <taxon>Rhodospirillales</taxon>
        <taxon>Rhodospirillaceae</taxon>
        <taxon>Magnetospirillum</taxon>
    </lineage>
</organism>